<dbReference type="PANTHER" id="PTHR45339">
    <property type="entry name" value="HYBRID SIGNAL TRANSDUCTION HISTIDINE KINASE J"/>
    <property type="match status" value="1"/>
</dbReference>
<dbReference type="InterPro" id="IPR005467">
    <property type="entry name" value="His_kinase_dom"/>
</dbReference>
<dbReference type="SMART" id="SM00388">
    <property type="entry name" value="HisKA"/>
    <property type="match status" value="1"/>
</dbReference>
<dbReference type="FunFam" id="3.30.565.10:FF:000010">
    <property type="entry name" value="Sensor histidine kinase RcsC"/>
    <property type="match status" value="1"/>
</dbReference>
<accession>A0A5C1I7V3</accession>
<name>A0A5C1I7V3_9SPHI</name>
<evidence type="ECO:0000256" key="7">
    <source>
        <dbReference type="ARBA" id="ARBA00022741"/>
    </source>
</evidence>
<comment type="catalytic activity">
    <reaction evidence="1">
        <text>ATP + protein L-histidine = ADP + protein N-phospho-L-histidine.</text>
        <dbReference type="EC" id="2.7.13.3"/>
    </reaction>
</comment>
<dbReference type="CDD" id="cd16922">
    <property type="entry name" value="HATPase_EvgS-ArcB-TorS-like"/>
    <property type="match status" value="1"/>
</dbReference>
<keyword evidence="7" id="KW-0547">Nucleotide-binding</keyword>
<evidence type="ECO:0000256" key="1">
    <source>
        <dbReference type="ARBA" id="ARBA00000085"/>
    </source>
</evidence>
<dbReference type="Gene3D" id="3.30.565.10">
    <property type="entry name" value="Histidine kinase-like ATPase, C-terminal domain"/>
    <property type="match status" value="1"/>
</dbReference>
<dbReference type="SMART" id="SM00387">
    <property type="entry name" value="HATPase_c"/>
    <property type="match status" value="1"/>
</dbReference>
<dbReference type="FunFam" id="1.10.287.130:FF:000004">
    <property type="entry name" value="Ethylene receptor 1"/>
    <property type="match status" value="1"/>
</dbReference>
<evidence type="ECO:0000256" key="15">
    <source>
        <dbReference type="SAM" id="Phobius"/>
    </source>
</evidence>
<dbReference type="SMART" id="SM00448">
    <property type="entry name" value="REC"/>
    <property type="match status" value="2"/>
</dbReference>
<dbReference type="EMBL" id="CP043450">
    <property type="protein sequence ID" value="QEM13786.1"/>
    <property type="molecule type" value="Genomic_DNA"/>
</dbReference>
<dbReference type="GO" id="GO:0005524">
    <property type="term" value="F:ATP binding"/>
    <property type="evidence" value="ECO:0007669"/>
    <property type="project" value="UniProtKB-KW"/>
</dbReference>
<dbReference type="SUPFAM" id="SSF52172">
    <property type="entry name" value="CheY-like"/>
    <property type="match status" value="2"/>
</dbReference>
<keyword evidence="5" id="KW-0808">Transferase</keyword>
<dbReference type="Pfam" id="PF02518">
    <property type="entry name" value="HATPase_c"/>
    <property type="match status" value="1"/>
</dbReference>
<feature type="transmembrane region" description="Helical" evidence="15">
    <location>
        <begin position="154"/>
        <end position="173"/>
    </location>
</feature>
<keyword evidence="6 15" id="KW-0812">Transmembrane</keyword>
<evidence type="ECO:0000259" key="17">
    <source>
        <dbReference type="PROSITE" id="PS50110"/>
    </source>
</evidence>
<dbReference type="InterPro" id="IPR004358">
    <property type="entry name" value="Sig_transdc_His_kin-like_C"/>
</dbReference>
<proteinExistence type="predicted"/>
<evidence type="ECO:0000256" key="14">
    <source>
        <dbReference type="SAM" id="Coils"/>
    </source>
</evidence>
<feature type="transmembrane region" description="Helical" evidence="15">
    <location>
        <begin position="31"/>
        <end position="58"/>
    </location>
</feature>
<dbReference type="InterPro" id="IPR003661">
    <property type="entry name" value="HisK_dim/P_dom"/>
</dbReference>
<evidence type="ECO:0000256" key="2">
    <source>
        <dbReference type="ARBA" id="ARBA00004370"/>
    </source>
</evidence>
<evidence type="ECO:0000256" key="9">
    <source>
        <dbReference type="ARBA" id="ARBA00022840"/>
    </source>
</evidence>
<evidence type="ECO:0000256" key="10">
    <source>
        <dbReference type="ARBA" id="ARBA00022989"/>
    </source>
</evidence>
<dbReference type="Proteomes" id="UP000251402">
    <property type="component" value="Chromosome"/>
</dbReference>
<dbReference type="CDD" id="cd17546">
    <property type="entry name" value="REC_hyHK_CKI1_RcsC-like"/>
    <property type="match status" value="1"/>
</dbReference>
<dbReference type="InterPro" id="IPR036097">
    <property type="entry name" value="HisK_dim/P_sf"/>
</dbReference>
<keyword evidence="12 15" id="KW-0472">Membrane</keyword>
<dbReference type="PRINTS" id="PR00344">
    <property type="entry name" value="BCTRLSENSOR"/>
</dbReference>
<dbReference type="KEGG" id="mrub:DEO27_028475"/>
<reference evidence="18" key="1">
    <citation type="submission" date="2019-08" db="EMBL/GenBank/DDBJ databases">
        <title>Comparative genome analysis confer to the adaptation heavy metal polluted environment.</title>
        <authorList>
            <person name="Li Y."/>
        </authorList>
    </citation>
    <scope>NUCLEOTIDE SEQUENCE [LARGE SCALE GENOMIC DNA]</scope>
    <source>
        <strain evidence="18">P1</strain>
    </source>
</reference>
<dbReference type="SUPFAM" id="SSF55874">
    <property type="entry name" value="ATPase domain of HSP90 chaperone/DNA topoisomerase II/histidine kinase"/>
    <property type="match status" value="1"/>
</dbReference>
<evidence type="ECO:0000256" key="3">
    <source>
        <dbReference type="ARBA" id="ARBA00012438"/>
    </source>
</evidence>
<evidence type="ECO:0000259" key="16">
    <source>
        <dbReference type="PROSITE" id="PS50109"/>
    </source>
</evidence>
<keyword evidence="8" id="KW-0418">Kinase</keyword>
<dbReference type="PROSITE" id="PS50110">
    <property type="entry name" value="RESPONSE_REGULATORY"/>
    <property type="match status" value="2"/>
</dbReference>
<keyword evidence="11" id="KW-0902">Two-component regulatory system</keyword>
<keyword evidence="19" id="KW-1185">Reference proteome</keyword>
<dbReference type="InterPro" id="IPR036890">
    <property type="entry name" value="HATPase_C_sf"/>
</dbReference>
<gene>
    <name evidence="18" type="ORF">DEO27_028475</name>
</gene>
<feature type="domain" description="Response regulatory" evidence="17">
    <location>
        <begin position="485"/>
        <end position="598"/>
    </location>
</feature>
<dbReference type="Pfam" id="PF00512">
    <property type="entry name" value="HisKA"/>
    <property type="match status" value="1"/>
</dbReference>
<dbReference type="AlphaFoldDB" id="A0A5C1I7V3"/>
<dbReference type="CDD" id="cd00082">
    <property type="entry name" value="HisKA"/>
    <property type="match status" value="1"/>
</dbReference>
<dbReference type="SUPFAM" id="SSF47384">
    <property type="entry name" value="Homodimeric domain of signal transducing histidine kinase"/>
    <property type="match status" value="1"/>
</dbReference>
<protein>
    <recommendedName>
        <fullName evidence="3">histidine kinase</fullName>
        <ecNumber evidence="3">2.7.13.3</ecNumber>
    </recommendedName>
</protein>
<evidence type="ECO:0000313" key="18">
    <source>
        <dbReference type="EMBL" id="QEM13786.1"/>
    </source>
</evidence>
<dbReference type="Pfam" id="PF00072">
    <property type="entry name" value="Response_reg"/>
    <property type="match status" value="2"/>
</dbReference>
<dbReference type="InterPro" id="IPR003594">
    <property type="entry name" value="HATPase_dom"/>
</dbReference>
<evidence type="ECO:0000256" key="11">
    <source>
        <dbReference type="ARBA" id="ARBA00023012"/>
    </source>
</evidence>
<comment type="subcellular location">
    <subcellularLocation>
        <location evidence="2">Membrane</location>
    </subcellularLocation>
</comment>
<organism evidence="18 19">
    <name type="scientific">Mucilaginibacter rubeus</name>
    <dbReference type="NCBI Taxonomy" id="2027860"/>
    <lineage>
        <taxon>Bacteria</taxon>
        <taxon>Pseudomonadati</taxon>
        <taxon>Bacteroidota</taxon>
        <taxon>Sphingobacteriia</taxon>
        <taxon>Sphingobacteriales</taxon>
        <taxon>Sphingobacteriaceae</taxon>
        <taxon>Mucilaginibacter</taxon>
    </lineage>
</organism>
<dbReference type="PROSITE" id="PS50109">
    <property type="entry name" value="HIS_KIN"/>
    <property type="match status" value="1"/>
</dbReference>
<evidence type="ECO:0000256" key="13">
    <source>
        <dbReference type="PROSITE-ProRule" id="PRU00169"/>
    </source>
</evidence>
<feature type="domain" description="Histidine kinase" evidence="16">
    <location>
        <begin position="243"/>
        <end position="465"/>
    </location>
</feature>
<feature type="coiled-coil region" evidence="14">
    <location>
        <begin position="209"/>
        <end position="236"/>
    </location>
</feature>
<dbReference type="GO" id="GO:0000155">
    <property type="term" value="F:phosphorelay sensor kinase activity"/>
    <property type="evidence" value="ECO:0007669"/>
    <property type="project" value="InterPro"/>
</dbReference>
<dbReference type="OrthoDB" id="9809670at2"/>
<dbReference type="Gene3D" id="3.40.50.2300">
    <property type="match status" value="2"/>
</dbReference>
<keyword evidence="10 15" id="KW-1133">Transmembrane helix</keyword>
<dbReference type="EC" id="2.7.13.3" evidence="3"/>
<feature type="modified residue" description="4-aspartylphosphate" evidence="13">
    <location>
        <position position="674"/>
    </location>
</feature>
<dbReference type="InterPro" id="IPR001789">
    <property type="entry name" value="Sig_transdc_resp-reg_receiver"/>
</dbReference>
<evidence type="ECO:0000313" key="19">
    <source>
        <dbReference type="Proteomes" id="UP000251402"/>
    </source>
</evidence>
<feature type="transmembrane region" description="Helical" evidence="15">
    <location>
        <begin position="94"/>
        <end position="110"/>
    </location>
</feature>
<dbReference type="Gene3D" id="1.10.287.130">
    <property type="match status" value="1"/>
</dbReference>
<sequence length="753" mass="84384">MTAAIAHNINFQTEIKDRSDRLMDYFLPVHFAVGLALASFYDTWLIAGGVGGLCLLAYYTAKIALPQSSLYQYVLASVLGIFMAQYIYQMHGMFEMHFFAFISSALLITYQNWKLQIPLLIVVIIHHATFSYLQDIGFGNIFFTQLNYFDLQTFIIHVLLTGVIMFICGLWAYQLRKYNELRIVQTLQMADLQREAQLSLERKHNEEVLAAANKELNHSNLELQKARLAADQANQEKSIFLATMSHEIRTPMNGVIGMSALLNETELNDEQRMFTETIINCGETLIHVINNILDFSKIEAGSLDLEQDDFNLRQSIEDVMDMFAVKAGQMGLDLVYEIEEDISPNIIGDPLRLKQVLINLVNNAIKFTEKGEVGIRVSCIERQPDGLLKLGFDVWDTGIGIPKDKLHRLFRAFSQVDSSTTRKYGGTGLGLAICQKLVTLMGGAIGVKSLPGVGAKFSFTINAYPGEASQQLTSGFDLSELEGKKILVVDDNQTNLSILERQFDNWNLKAITAESAAEALVILQKSKDIELVITDMHMPVMDGAMLAKVIKEGYSHLPIILLSSVGEDFIKDQRSLFTSIMNKPIKQQVLGKQVFMALRNSSTQTEDKQAKAKLSVDFSDKYPFKILIAEDNEVNQHVIKHILSKMGYKPGIAKNGIDAIEALYQDDYGLILMDMQMPVMDGLEATRVIRKDGVKQPVIIALTANAMTGDEQECLQAGMNDYLSKPVKLDELMNKLSKWYTVVNNKAVSRSEV</sequence>
<evidence type="ECO:0000256" key="8">
    <source>
        <dbReference type="ARBA" id="ARBA00022777"/>
    </source>
</evidence>
<evidence type="ECO:0000256" key="4">
    <source>
        <dbReference type="ARBA" id="ARBA00022553"/>
    </source>
</evidence>
<evidence type="ECO:0000256" key="5">
    <source>
        <dbReference type="ARBA" id="ARBA00022679"/>
    </source>
</evidence>
<dbReference type="GO" id="GO:0016020">
    <property type="term" value="C:membrane"/>
    <property type="evidence" value="ECO:0007669"/>
    <property type="project" value="UniProtKB-SubCell"/>
</dbReference>
<feature type="transmembrane region" description="Helical" evidence="15">
    <location>
        <begin position="117"/>
        <end position="134"/>
    </location>
</feature>
<evidence type="ECO:0000256" key="6">
    <source>
        <dbReference type="ARBA" id="ARBA00022692"/>
    </source>
</evidence>
<keyword evidence="9" id="KW-0067">ATP-binding</keyword>
<dbReference type="InterPro" id="IPR011006">
    <property type="entry name" value="CheY-like_superfamily"/>
</dbReference>
<feature type="transmembrane region" description="Helical" evidence="15">
    <location>
        <begin position="70"/>
        <end position="88"/>
    </location>
</feature>
<dbReference type="PANTHER" id="PTHR45339:SF1">
    <property type="entry name" value="HYBRID SIGNAL TRANSDUCTION HISTIDINE KINASE J"/>
    <property type="match status" value="1"/>
</dbReference>
<feature type="modified residue" description="4-aspartylphosphate" evidence="13">
    <location>
        <position position="535"/>
    </location>
</feature>
<evidence type="ECO:0000256" key="12">
    <source>
        <dbReference type="ARBA" id="ARBA00023136"/>
    </source>
</evidence>
<keyword evidence="4 13" id="KW-0597">Phosphoprotein</keyword>
<dbReference type="RefSeq" id="WP_112570913.1">
    <property type="nucleotide sequence ID" value="NZ_CP043450.1"/>
</dbReference>
<feature type="domain" description="Response regulatory" evidence="17">
    <location>
        <begin position="625"/>
        <end position="740"/>
    </location>
</feature>
<keyword evidence="14" id="KW-0175">Coiled coil</keyword>